<organism evidence="3 4">
    <name type="scientific">Truncatella angustata</name>
    <dbReference type="NCBI Taxonomy" id="152316"/>
    <lineage>
        <taxon>Eukaryota</taxon>
        <taxon>Fungi</taxon>
        <taxon>Dikarya</taxon>
        <taxon>Ascomycota</taxon>
        <taxon>Pezizomycotina</taxon>
        <taxon>Sordariomycetes</taxon>
        <taxon>Xylariomycetidae</taxon>
        <taxon>Amphisphaeriales</taxon>
        <taxon>Sporocadaceae</taxon>
        <taxon>Truncatella</taxon>
    </lineage>
</organism>
<dbReference type="Gene3D" id="3.40.50.170">
    <property type="entry name" value="Formyl transferase, N-terminal domain"/>
    <property type="match status" value="1"/>
</dbReference>
<evidence type="ECO:0000313" key="4">
    <source>
        <dbReference type="Proteomes" id="UP000758603"/>
    </source>
</evidence>
<dbReference type="RefSeq" id="XP_045959875.1">
    <property type="nucleotide sequence ID" value="XM_046102518.1"/>
</dbReference>
<dbReference type="OrthoDB" id="10268103at2759"/>
<dbReference type="InterPro" id="IPR002376">
    <property type="entry name" value="Formyl_transf_N"/>
</dbReference>
<proteinExistence type="predicted"/>
<name>A0A9P8UP30_9PEZI</name>
<dbReference type="PANTHER" id="PTHR11138">
    <property type="entry name" value="METHIONYL-TRNA FORMYLTRANSFERASE"/>
    <property type="match status" value="1"/>
</dbReference>
<dbReference type="InterPro" id="IPR036477">
    <property type="entry name" value="Formyl_transf_N_sf"/>
</dbReference>
<dbReference type="Pfam" id="PF00551">
    <property type="entry name" value="Formyl_trans_N"/>
    <property type="match status" value="1"/>
</dbReference>
<dbReference type="PANTHER" id="PTHR11138:SF5">
    <property type="entry name" value="METHIONYL-TRNA FORMYLTRANSFERASE, MITOCHONDRIAL"/>
    <property type="match status" value="1"/>
</dbReference>
<gene>
    <name evidence="3" type="ORF">BKA67DRAFT_561248</name>
</gene>
<dbReference type="CDD" id="cd08646">
    <property type="entry name" value="FMT_core_Met-tRNA-FMT_N"/>
    <property type="match status" value="1"/>
</dbReference>
<dbReference type="AlphaFoldDB" id="A0A9P8UP30"/>
<dbReference type="InterPro" id="IPR041711">
    <property type="entry name" value="Met-tRNA-FMT_N"/>
</dbReference>
<dbReference type="GeneID" id="70131410"/>
<feature type="domain" description="Formyl transferase N-terminal" evidence="2">
    <location>
        <begin position="53"/>
        <end position="236"/>
    </location>
</feature>
<evidence type="ECO:0000259" key="2">
    <source>
        <dbReference type="Pfam" id="PF00551"/>
    </source>
</evidence>
<dbReference type="SUPFAM" id="SSF53328">
    <property type="entry name" value="Formyltransferase"/>
    <property type="match status" value="1"/>
</dbReference>
<comment type="caution">
    <text evidence="3">The sequence shown here is derived from an EMBL/GenBank/DDBJ whole genome shotgun (WGS) entry which is preliminary data.</text>
</comment>
<reference evidence="3" key="1">
    <citation type="journal article" date="2021" name="Nat. Commun.">
        <title>Genetic determinants of endophytism in the Arabidopsis root mycobiome.</title>
        <authorList>
            <person name="Mesny F."/>
            <person name="Miyauchi S."/>
            <person name="Thiergart T."/>
            <person name="Pickel B."/>
            <person name="Atanasova L."/>
            <person name="Karlsson M."/>
            <person name="Huettel B."/>
            <person name="Barry K.W."/>
            <person name="Haridas S."/>
            <person name="Chen C."/>
            <person name="Bauer D."/>
            <person name="Andreopoulos W."/>
            <person name="Pangilinan J."/>
            <person name="LaButti K."/>
            <person name="Riley R."/>
            <person name="Lipzen A."/>
            <person name="Clum A."/>
            <person name="Drula E."/>
            <person name="Henrissat B."/>
            <person name="Kohler A."/>
            <person name="Grigoriev I.V."/>
            <person name="Martin F.M."/>
            <person name="Hacquard S."/>
        </authorList>
    </citation>
    <scope>NUCLEOTIDE SEQUENCE</scope>
    <source>
        <strain evidence="3">MPI-SDFR-AT-0073</strain>
    </source>
</reference>
<dbReference type="EC" id="2.1.2.9" evidence="1"/>
<evidence type="ECO:0000313" key="3">
    <source>
        <dbReference type="EMBL" id="KAH6655610.1"/>
    </source>
</evidence>
<keyword evidence="3" id="KW-0808">Transferase</keyword>
<evidence type="ECO:0000256" key="1">
    <source>
        <dbReference type="ARBA" id="ARBA00012261"/>
    </source>
</evidence>
<dbReference type="Proteomes" id="UP000758603">
    <property type="component" value="Unassembled WGS sequence"/>
</dbReference>
<dbReference type="GO" id="GO:0004479">
    <property type="term" value="F:methionyl-tRNA formyltransferase activity"/>
    <property type="evidence" value="ECO:0007669"/>
    <property type="project" value="UniProtKB-EC"/>
</dbReference>
<accession>A0A9P8UP30</accession>
<keyword evidence="4" id="KW-1185">Reference proteome</keyword>
<dbReference type="EMBL" id="JAGPXC010000003">
    <property type="protein sequence ID" value="KAH6655610.1"/>
    <property type="molecule type" value="Genomic_DNA"/>
</dbReference>
<sequence length="508" mass="57098">MKLKLRPLLSAVRTRRTGTSHIQPWLQPLFRDAALCRRFQSQASTPKTSEPLRILFCGSDEFSVANLRAIYDEHVKNPSLIESIDVVIRPGKRVGRGYKKIQHPPLREFATELNLPIHERDTFTGWSMPSNINLIIAVSFGLFVPPRLLRGAKYGGLNVHPSLLPEFRGPAPLHHTLLAGRRTTGVTLQTLDDKTFDAGVILAQTPLDDAYQVPQTYTVPELQAALTPLATHMLVQSLREGRHVHPQQAVGWTLDKRHLELGADDCSKYKRVVDGLRSHDSWESADVQQEFAELKKSDPSLAQTIFEAANLPDGNEPAPKITSTLRQLVGRPRSGVWTARTAVHSQRIIGPLWFMARDLEGKTKRVIVEGELREVTSQEGKQLFQRPGKYHRFKIYRLMDGDTPDSAKPEFDAFIWAPDDETENVYLVDRSNLKSGEHAIHTDPIPVVNDGPDISIYDVCQSALEIRQLKIEGGKVKPAKVAFAHLSLEECQLQDILSAHRIPYYLDS</sequence>
<protein>
    <recommendedName>
        <fullName evidence="1">methionyl-tRNA formyltransferase</fullName>
        <ecNumber evidence="1">2.1.2.9</ecNumber>
    </recommendedName>
</protein>
<dbReference type="GO" id="GO:0005739">
    <property type="term" value="C:mitochondrion"/>
    <property type="evidence" value="ECO:0007669"/>
    <property type="project" value="TreeGrafter"/>
</dbReference>